<evidence type="ECO:0000256" key="1">
    <source>
        <dbReference type="ARBA" id="ARBA00001933"/>
    </source>
</evidence>
<reference evidence="7 8" key="1">
    <citation type="submission" date="2019-07" db="EMBL/GenBank/DDBJ databases">
        <title>Genomic Encyclopedia of Archaeal and Bacterial Type Strains, Phase II (KMG-II): from individual species to whole genera.</title>
        <authorList>
            <person name="Goeker M."/>
        </authorList>
    </citation>
    <scope>NUCLEOTIDE SEQUENCE [LARGE SCALE GENOMIC DNA]</scope>
    <source>
        <strain evidence="7 8">ATCC BAA-1139</strain>
    </source>
</reference>
<accession>A0A562W878</accession>
<dbReference type="GO" id="GO:0008483">
    <property type="term" value="F:transaminase activity"/>
    <property type="evidence" value="ECO:0007669"/>
    <property type="project" value="UniProtKB-KW"/>
</dbReference>
<evidence type="ECO:0000256" key="3">
    <source>
        <dbReference type="ARBA" id="ARBA00022576"/>
    </source>
</evidence>
<dbReference type="InterPro" id="IPR015424">
    <property type="entry name" value="PyrdxlP-dep_Trfase"/>
</dbReference>
<keyword evidence="3 7" id="KW-0032">Aminotransferase</keyword>
<comment type="caution">
    <text evidence="7">The sequence shown here is derived from an EMBL/GenBank/DDBJ whole genome shotgun (WGS) entry which is preliminary data.</text>
</comment>
<comment type="similarity">
    <text evidence="2 6">Belongs to the class-III pyridoxal-phosphate-dependent aminotransferase family.</text>
</comment>
<dbReference type="InterPro" id="IPR005814">
    <property type="entry name" value="Aminotrans_3"/>
</dbReference>
<evidence type="ECO:0000256" key="4">
    <source>
        <dbReference type="ARBA" id="ARBA00022679"/>
    </source>
</evidence>
<keyword evidence="5 6" id="KW-0663">Pyridoxal phosphate</keyword>
<protein>
    <submittedName>
        <fullName evidence="7">4-aminobutyrate aminotransferase</fullName>
    </submittedName>
</protein>
<dbReference type="NCBIfam" id="NF005993">
    <property type="entry name" value="PRK08117.1"/>
    <property type="match status" value="1"/>
</dbReference>
<dbReference type="InterPro" id="IPR049704">
    <property type="entry name" value="Aminotrans_3_PPA_site"/>
</dbReference>
<dbReference type="PANTHER" id="PTHR11986">
    <property type="entry name" value="AMINOTRANSFERASE CLASS III"/>
    <property type="match status" value="1"/>
</dbReference>
<dbReference type="InterPro" id="IPR015422">
    <property type="entry name" value="PyrdxlP-dep_Trfase_small"/>
</dbReference>
<dbReference type="Gene3D" id="3.90.1150.10">
    <property type="entry name" value="Aspartate Aminotransferase, domain 1"/>
    <property type="match status" value="1"/>
</dbReference>
<dbReference type="OrthoDB" id="9801052at2"/>
<comment type="cofactor">
    <cofactor evidence="1">
        <name>pyridoxal 5'-phosphate</name>
        <dbReference type="ChEBI" id="CHEBI:597326"/>
    </cofactor>
</comment>
<evidence type="ECO:0000256" key="5">
    <source>
        <dbReference type="ARBA" id="ARBA00022898"/>
    </source>
</evidence>
<dbReference type="FunFam" id="3.40.640.10:FF:000013">
    <property type="entry name" value="4-aminobutyrate aminotransferase"/>
    <property type="match status" value="1"/>
</dbReference>
<evidence type="ECO:0000313" key="8">
    <source>
        <dbReference type="Proteomes" id="UP000319449"/>
    </source>
</evidence>
<dbReference type="PROSITE" id="PS00600">
    <property type="entry name" value="AA_TRANSFER_CLASS_3"/>
    <property type="match status" value="1"/>
</dbReference>
<organism evidence="7 8">
    <name type="scientific">Geobacter argillaceus</name>
    <dbReference type="NCBI Taxonomy" id="345631"/>
    <lineage>
        <taxon>Bacteria</taxon>
        <taxon>Pseudomonadati</taxon>
        <taxon>Thermodesulfobacteriota</taxon>
        <taxon>Desulfuromonadia</taxon>
        <taxon>Geobacterales</taxon>
        <taxon>Geobacteraceae</taxon>
        <taxon>Geobacter</taxon>
    </lineage>
</organism>
<dbReference type="Proteomes" id="UP000319449">
    <property type="component" value="Unassembled WGS sequence"/>
</dbReference>
<gene>
    <name evidence="7" type="ORF">JN12_01142</name>
</gene>
<dbReference type="Pfam" id="PF00202">
    <property type="entry name" value="Aminotran_3"/>
    <property type="match status" value="1"/>
</dbReference>
<dbReference type="InterPro" id="IPR050103">
    <property type="entry name" value="Class-III_PLP-dep_AT"/>
</dbReference>
<sequence length="428" mass="46398">MTANAEIVARAERVFTPALHLYHPLAIERGEGSWVIDREGKRYLDFATGIAVLNLGHNHPRVRERVAGQLEQFVHTGGIYYNETTVAAAELLASITPPGLDMLFFSNSGAEAVDGALKLARFVTGRQGIIAFSGAFHGRTLGAVSVTTSSARYRSRYHPLLPSVYHAPYPFSYRCPMHCRPETCSLACFGALEEMLGRLITPNEVAAILIEPILGEGGYAPAPPAFLKRLRRLCDDHGILLIFDEVQSGMGRTGDWFAAQRYGMVPDIMTVAKGIASGFPLSAVVAKRQIMEQWPSGAHGTTFGGNPIACAAAIATIETIRDEGLLPRCQQLGERAMERLRAMQEHRPLIGDVRGMGLMIGVELVDNVGTPAGAACERLLDWCREKGLLIINCGTDRNVLRLVPPLTISDDELDQALTIIDEGLGAVA</sequence>
<evidence type="ECO:0000256" key="6">
    <source>
        <dbReference type="RuleBase" id="RU003560"/>
    </source>
</evidence>
<dbReference type="PIRSF" id="PIRSF000521">
    <property type="entry name" value="Transaminase_4ab_Lys_Orn"/>
    <property type="match status" value="1"/>
</dbReference>
<keyword evidence="4 7" id="KW-0808">Transferase</keyword>
<dbReference type="EMBL" id="VLLN01000005">
    <property type="protein sequence ID" value="TWJ26436.1"/>
    <property type="molecule type" value="Genomic_DNA"/>
</dbReference>
<dbReference type="RefSeq" id="WP_145019546.1">
    <property type="nucleotide sequence ID" value="NZ_VLLN01000005.1"/>
</dbReference>
<dbReference type="InterPro" id="IPR015421">
    <property type="entry name" value="PyrdxlP-dep_Trfase_major"/>
</dbReference>
<evidence type="ECO:0000313" key="7">
    <source>
        <dbReference type="EMBL" id="TWJ26436.1"/>
    </source>
</evidence>
<proteinExistence type="inferred from homology"/>
<dbReference type="PANTHER" id="PTHR11986:SF58">
    <property type="entry name" value="LEUCINE_METHIONINE RACEMASE"/>
    <property type="match status" value="1"/>
</dbReference>
<name>A0A562W878_9BACT</name>
<dbReference type="GO" id="GO:0042802">
    <property type="term" value="F:identical protein binding"/>
    <property type="evidence" value="ECO:0007669"/>
    <property type="project" value="TreeGrafter"/>
</dbReference>
<evidence type="ECO:0000256" key="2">
    <source>
        <dbReference type="ARBA" id="ARBA00008954"/>
    </source>
</evidence>
<dbReference type="CDD" id="cd00610">
    <property type="entry name" value="OAT_like"/>
    <property type="match status" value="1"/>
</dbReference>
<dbReference type="AlphaFoldDB" id="A0A562W878"/>
<dbReference type="SUPFAM" id="SSF53383">
    <property type="entry name" value="PLP-dependent transferases"/>
    <property type="match status" value="1"/>
</dbReference>
<keyword evidence="8" id="KW-1185">Reference proteome</keyword>
<dbReference type="Gene3D" id="3.40.640.10">
    <property type="entry name" value="Type I PLP-dependent aspartate aminotransferase-like (Major domain)"/>
    <property type="match status" value="1"/>
</dbReference>
<dbReference type="GO" id="GO:0030170">
    <property type="term" value="F:pyridoxal phosphate binding"/>
    <property type="evidence" value="ECO:0007669"/>
    <property type="project" value="InterPro"/>
</dbReference>